<dbReference type="InterPro" id="IPR016054">
    <property type="entry name" value="LY6_UPA_recep-like"/>
</dbReference>
<dbReference type="GO" id="GO:0098552">
    <property type="term" value="C:side of membrane"/>
    <property type="evidence" value="ECO:0007669"/>
    <property type="project" value="UniProtKB-KW"/>
</dbReference>
<dbReference type="AlphaFoldDB" id="A0AAY4BK93"/>
<evidence type="ECO:0000256" key="2">
    <source>
        <dbReference type="ARBA" id="ARBA00022475"/>
    </source>
</evidence>
<keyword evidence="5" id="KW-0472">Membrane</keyword>
<dbReference type="PANTHER" id="PTHR47613:SF1">
    <property type="entry name" value="SPERM ACROSOME MEMBRANE-ASSOCIATED PROTEIN 4"/>
    <property type="match status" value="1"/>
</dbReference>
<feature type="signal peptide" evidence="10">
    <location>
        <begin position="1"/>
        <end position="20"/>
    </location>
</feature>
<evidence type="ECO:0000256" key="3">
    <source>
        <dbReference type="ARBA" id="ARBA00022622"/>
    </source>
</evidence>
<proteinExistence type="inferred from homology"/>
<keyword evidence="3" id="KW-0336">GPI-anchor</keyword>
<keyword evidence="7" id="KW-0325">Glycoprotein</keyword>
<keyword evidence="8" id="KW-0449">Lipoprotein</keyword>
<evidence type="ECO:0000256" key="5">
    <source>
        <dbReference type="ARBA" id="ARBA00023136"/>
    </source>
</evidence>
<dbReference type="Proteomes" id="UP000694580">
    <property type="component" value="Chromosome 20"/>
</dbReference>
<reference evidence="12" key="2">
    <citation type="submission" date="2025-08" db="UniProtKB">
        <authorList>
            <consortium name="Ensembl"/>
        </authorList>
    </citation>
    <scope>IDENTIFICATION</scope>
</reference>
<evidence type="ECO:0000313" key="12">
    <source>
        <dbReference type="Ensembl" id="ENSDCDP00010021335.1"/>
    </source>
</evidence>
<dbReference type="SUPFAM" id="SSF57302">
    <property type="entry name" value="Snake toxin-like"/>
    <property type="match status" value="1"/>
</dbReference>
<evidence type="ECO:0000256" key="6">
    <source>
        <dbReference type="ARBA" id="ARBA00023157"/>
    </source>
</evidence>
<dbReference type="Gene3D" id="2.10.60.10">
    <property type="entry name" value="CD59"/>
    <property type="match status" value="1"/>
</dbReference>
<dbReference type="InterPro" id="IPR045860">
    <property type="entry name" value="Snake_toxin-like_sf"/>
</dbReference>
<name>A0AAY4BK93_9TELE</name>
<evidence type="ECO:0000313" key="13">
    <source>
        <dbReference type="Proteomes" id="UP000694580"/>
    </source>
</evidence>
<dbReference type="InterPro" id="IPR046354">
    <property type="entry name" value="SPACA4/Bouncer"/>
</dbReference>
<keyword evidence="6" id="KW-1015">Disulfide bond</keyword>
<gene>
    <name evidence="12" type="primary">spaca4l</name>
</gene>
<keyword evidence="4 10" id="KW-0732">Signal</keyword>
<evidence type="ECO:0000259" key="11">
    <source>
        <dbReference type="Pfam" id="PF00021"/>
    </source>
</evidence>
<sequence>MSRIVASIVAVALCFAVGETLLCYKCDIGFFNLCVTSQMTCAANQQCFSGVGKAAQVINIKMKGCLDIGLCNQTSDVNFPSSSNTTIYKMTKTCCATDLCNSGPGVVSLSVLTLLVTSGITALMTTALV</sequence>
<dbReference type="GO" id="GO:0005886">
    <property type="term" value="C:plasma membrane"/>
    <property type="evidence" value="ECO:0007669"/>
    <property type="project" value="UniProtKB-SubCell"/>
</dbReference>
<dbReference type="PANTHER" id="PTHR47613">
    <property type="entry name" value="SPERM ACROSOME MEMBRANE-ASSOCIATED PROTEIN 4"/>
    <property type="match status" value="1"/>
</dbReference>
<feature type="chain" id="PRO_5044247714" description="UPAR/Ly6 domain-containing protein" evidence="10">
    <location>
        <begin position="21"/>
        <end position="129"/>
    </location>
</feature>
<reference evidence="12" key="3">
    <citation type="submission" date="2025-09" db="UniProtKB">
        <authorList>
            <consortium name="Ensembl"/>
        </authorList>
    </citation>
    <scope>IDENTIFICATION</scope>
</reference>
<evidence type="ECO:0000256" key="8">
    <source>
        <dbReference type="ARBA" id="ARBA00023288"/>
    </source>
</evidence>
<evidence type="ECO:0000256" key="1">
    <source>
        <dbReference type="ARBA" id="ARBA00004609"/>
    </source>
</evidence>
<evidence type="ECO:0000256" key="9">
    <source>
        <dbReference type="ARBA" id="ARBA00029446"/>
    </source>
</evidence>
<organism evidence="12 13">
    <name type="scientific">Denticeps clupeoides</name>
    <name type="common">denticle herring</name>
    <dbReference type="NCBI Taxonomy" id="299321"/>
    <lineage>
        <taxon>Eukaryota</taxon>
        <taxon>Metazoa</taxon>
        <taxon>Chordata</taxon>
        <taxon>Craniata</taxon>
        <taxon>Vertebrata</taxon>
        <taxon>Euteleostomi</taxon>
        <taxon>Actinopterygii</taxon>
        <taxon>Neopterygii</taxon>
        <taxon>Teleostei</taxon>
        <taxon>Clupei</taxon>
        <taxon>Clupeiformes</taxon>
        <taxon>Denticipitoidei</taxon>
        <taxon>Denticipitidae</taxon>
        <taxon>Denticeps</taxon>
    </lineage>
</organism>
<reference evidence="12 13" key="1">
    <citation type="submission" date="2020-06" db="EMBL/GenBank/DDBJ databases">
        <authorList>
            <consortium name="Wellcome Sanger Institute Data Sharing"/>
        </authorList>
    </citation>
    <scope>NUCLEOTIDE SEQUENCE [LARGE SCALE GENOMIC DNA]</scope>
</reference>
<dbReference type="GO" id="GO:0035036">
    <property type="term" value="P:sperm-egg recognition"/>
    <property type="evidence" value="ECO:0007669"/>
    <property type="project" value="TreeGrafter"/>
</dbReference>
<keyword evidence="2" id="KW-1003">Cell membrane</keyword>
<feature type="domain" description="UPAR/Ly6" evidence="11">
    <location>
        <begin position="20"/>
        <end position="102"/>
    </location>
</feature>
<dbReference type="Pfam" id="PF00021">
    <property type="entry name" value="UPAR_LY6"/>
    <property type="match status" value="1"/>
</dbReference>
<keyword evidence="13" id="KW-1185">Reference proteome</keyword>
<evidence type="ECO:0000256" key="7">
    <source>
        <dbReference type="ARBA" id="ARBA00023180"/>
    </source>
</evidence>
<comment type="subcellular location">
    <subcellularLocation>
        <location evidence="1">Cell membrane</location>
        <topology evidence="1">Lipid-anchor</topology>
        <topology evidence="1">GPI-anchor</topology>
    </subcellularLocation>
</comment>
<dbReference type="Ensembl" id="ENSDCDT00010023431.1">
    <property type="protein sequence ID" value="ENSDCDP00010021335.1"/>
    <property type="gene ID" value="ENSDCDG00010010466.1"/>
</dbReference>
<accession>A0AAY4BK93</accession>
<dbReference type="GeneTree" id="ENSGT00510000049347"/>
<evidence type="ECO:0000256" key="10">
    <source>
        <dbReference type="SAM" id="SignalP"/>
    </source>
</evidence>
<protein>
    <recommendedName>
        <fullName evidence="11">UPAR/Ly6 domain-containing protein</fullName>
    </recommendedName>
</protein>
<evidence type="ECO:0000256" key="4">
    <source>
        <dbReference type="ARBA" id="ARBA00022729"/>
    </source>
</evidence>
<comment type="similarity">
    <text evidence="9">Belongs to the SPACA4/bouncer family.</text>
</comment>